<dbReference type="OMA" id="PLEWHMI"/>
<proteinExistence type="inferred from homology"/>
<dbReference type="InterPro" id="IPR029066">
    <property type="entry name" value="PLP-binding_barrel"/>
</dbReference>
<evidence type="ECO:0000256" key="2">
    <source>
        <dbReference type="HAMAP-Rule" id="MF_03225"/>
    </source>
</evidence>
<dbReference type="HAMAP" id="MF_02087">
    <property type="entry name" value="PLP_homeostasis"/>
    <property type="match status" value="1"/>
</dbReference>
<dbReference type="Gene3D" id="3.20.20.10">
    <property type="entry name" value="Alanine racemase"/>
    <property type="match status" value="1"/>
</dbReference>
<dbReference type="SUPFAM" id="SSF51419">
    <property type="entry name" value="PLP-binding barrel"/>
    <property type="match status" value="1"/>
</dbReference>
<dbReference type="Pfam" id="PF01168">
    <property type="entry name" value="Ala_racemase_N"/>
    <property type="match status" value="1"/>
</dbReference>
<comment type="cofactor">
    <cofactor evidence="3">
        <name>pyridoxal 5'-phosphate</name>
        <dbReference type="ChEBI" id="CHEBI:597326"/>
    </cofactor>
</comment>
<comment type="function">
    <text evidence="2">Pyridoxal 5'-phosphate (PLP)-binding protein, which may be involved in intracellular homeostatic regulation of pyridoxal 5'-phosphate (PLP), the active form of vitamin B6.</text>
</comment>
<feature type="domain" description="Alanine racemase N-terminal" evidence="5">
    <location>
        <begin position="40"/>
        <end position="246"/>
    </location>
</feature>
<keyword evidence="7" id="KW-1185">Reference proteome</keyword>
<evidence type="ECO:0000313" key="7">
    <source>
        <dbReference type="Proteomes" id="UP000000702"/>
    </source>
</evidence>
<name>F9W8J2_TRYCI</name>
<dbReference type="PANTHER" id="PTHR10146">
    <property type="entry name" value="PROLINE SYNTHETASE CO-TRANSCRIBED BACTERIAL HOMOLOG PROTEIN"/>
    <property type="match status" value="1"/>
</dbReference>
<evidence type="ECO:0000259" key="5">
    <source>
        <dbReference type="Pfam" id="PF01168"/>
    </source>
</evidence>
<dbReference type="AlphaFoldDB" id="F9W8J2"/>
<reference evidence="6 7" key="2">
    <citation type="journal article" date="2012" name="Proc. Natl. Acad. Sci. U.S.A.">
        <title>Antigenic diversity is generated by distinct evolutionary mechanisms in African trypanosome species.</title>
        <authorList>
            <person name="Jackson A.P."/>
            <person name="Berry A."/>
            <person name="Aslett M."/>
            <person name="Allison H.C."/>
            <person name="Burton P."/>
            <person name="Vavrova-Anderson J."/>
            <person name="Brown R."/>
            <person name="Browne H."/>
            <person name="Corton N."/>
            <person name="Hauser H."/>
            <person name="Gamble J."/>
            <person name="Gilderthorp R."/>
            <person name="Marcello L."/>
            <person name="McQuillan J."/>
            <person name="Otto T.D."/>
            <person name="Quail M.A."/>
            <person name="Sanders M.J."/>
            <person name="van Tonder A."/>
            <person name="Ginger M.L."/>
            <person name="Field M.C."/>
            <person name="Barry J.D."/>
            <person name="Hertz-Fowler C."/>
            <person name="Berriman M."/>
        </authorList>
    </citation>
    <scope>NUCLEOTIDE SEQUENCE [LARGE SCALE GENOMIC DNA]</scope>
    <source>
        <strain evidence="6 7">IL3000</strain>
    </source>
</reference>
<evidence type="ECO:0000256" key="1">
    <source>
        <dbReference type="ARBA" id="ARBA00022898"/>
    </source>
</evidence>
<dbReference type="Proteomes" id="UP000000702">
    <property type="component" value="Unassembled WGS sequence"/>
</dbReference>
<dbReference type="PROSITE" id="PS01211">
    <property type="entry name" value="UPF0001"/>
    <property type="match status" value="1"/>
</dbReference>
<evidence type="ECO:0000256" key="3">
    <source>
        <dbReference type="PIRSR" id="PIRSR004848-1"/>
    </source>
</evidence>
<gene>
    <name evidence="6" type="ORF">TCIL3000_0_42700</name>
</gene>
<sequence>MSRYDVTSEPSAAQIAVNYREVLGRIERALAESTSVRTTNHSVRLIAVSKTKSPACLQALYDCGHREFGENYVQEIVAKAPVLPDDIQWHFIGHLQSNKVKELLSTVKGLQLVQSIDTISLAQKLENGCTAYRDGRPLDVYVQVNTSGEETKSGVEPGEAAVKLAQHIVSRCPHLRLRGLMTIGMPDYTSRPENFECLLRCRDEMVRSLDLNPETLALSMGMSGDYENAIRMGATVVRVGTGLFGQRYYPPKEGGAVQ</sequence>
<dbReference type="VEuPathDB" id="TriTrypDB:TcIL3000_0_42700"/>
<organism evidence="6 7">
    <name type="scientific">Trypanosoma congolense (strain IL3000)</name>
    <dbReference type="NCBI Taxonomy" id="1068625"/>
    <lineage>
        <taxon>Eukaryota</taxon>
        <taxon>Discoba</taxon>
        <taxon>Euglenozoa</taxon>
        <taxon>Kinetoplastea</taxon>
        <taxon>Metakinetoplastina</taxon>
        <taxon>Trypanosomatida</taxon>
        <taxon>Trypanosomatidae</taxon>
        <taxon>Trypanosoma</taxon>
        <taxon>Nannomonas</taxon>
    </lineage>
</organism>
<dbReference type="EMBL" id="CAEQ01001171">
    <property type="protein sequence ID" value="CCD13524.1"/>
    <property type="molecule type" value="Genomic_DNA"/>
</dbReference>
<evidence type="ECO:0000313" key="6">
    <source>
        <dbReference type="EMBL" id="CCD13524.1"/>
    </source>
</evidence>
<dbReference type="NCBIfam" id="TIGR00044">
    <property type="entry name" value="YggS family pyridoxal phosphate-dependent enzyme"/>
    <property type="match status" value="1"/>
</dbReference>
<protein>
    <recommendedName>
        <fullName evidence="2">Pyridoxal phosphate homeostasis protein</fullName>
        <shortName evidence="2">PLP homeostasis protein</shortName>
    </recommendedName>
</protein>
<accession>F9W8J2</accession>
<dbReference type="CDD" id="cd06822">
    <property type="entry name" value="PLPDE_III_YBL036c_euk"/>
    <property type="match status" value="1"/>
</dbReference>
<dbReference type="FunFam" id="3.20.20.10:FF:000007">
    <property type="entry name" value="Pyridoxal phosphate homeostasis protein"/>
    <property type="match status" value="1"/>
</dbReference>
<dbReference type="GO" id="GO:0030170">
    <property type="term" value="F:pyridoxal phosphate binding"/>
    <property type="evidence" value="ECO:0007669"/>
    <property type="project" value="UniProtKB-UniRule"/>
</dbReference>
<dbReference type="InterPro" id="IPR011078">
    <property type="entry name" value="PyrdxlP_homeostasis"/>
</dbReference>
<dbReference type="InterPro" id="IPR001608">
    <property type="entry name" value="Ala_racemase_N"/>
</dbReference>
<evidence type="ECO:0000256" key="4">
    <source>
        <dbReference type="RuleBase" id="RU004514"/>
    </source>
</evidence>
<comment type="similarity">
    <text evidence="2 4">Belongs to the pyridoxal phosphate-binding protein YggS/PROSC family.</text>
</comment>
<reference evidence="7" key="1">
    <citation type="submission" date="2011-07" db="EMBL/GenBank/DDBJ databases">
        <title>Divergent evolution of antigenic variation in African trypanosomes.</title>
        <authorList>
            <person name="Jackson A.P."/>
            <person name="Berry A."/>
            <person name="Allison H.C."/>
            <person name="Burton P."/>
            <person name="Anderson J."/>
            <person name="Aslett M."/>
            <person name="Brown R."/>
            <person name="Corton N."/>
            <person name="Harris D."/>
            <person name="Hauser H."/>
            <person name="Gamble J."/>
            <person name="Gilderthorp R."/>
            <person name="McQuillan J."/>
            <person name="Quail M.A."/>
            <person name="Sanders M."/>
            <person name="Van Tonder A."/>
            <person name="Ginger M.L."/>
            <person name="Donelson J.E."/>
            <person name="Field M.C."/>
            <person name="Barry J.D."/>
            <person name="Berriman M."/>
            <person name="Hertz-Fowler C."/>
        </authorList>
    </citation>
    <scope>NUCLEOTIDE SEQUENCE [LARGE SCALE GENOMIC DNA]</scope>
    <source>
        <strain evidence="7">IL3000</strain>
    </source>
</reference>
<dbReference type="PIRSF" id="PIRSF004848">
    <property type="entry name" value="YBL036c_PLPDEIII"/>
    <property type="match status" value="1"/>
</dbReference>
<feature type="modified residue" description="N6-(pyridoxal phosphate)lysine" evidence="2 3">
    <location>
        <position position="50"/>
    </location>
</feature>
<comment type="caution">
    <text evidence="6">The sequence shown here is derived from an EMBL/GenBank/DDBJ whole genome shotgun (WGS) entry which is preliminary data.</text>
</comment>
<dbReference type="PANTHER" id="PTHR10146:SF14">
    <property type="entry name" value="PYRIDOXAL PHOSPHATE HOMEOSTASIS PROTEIN"/>
    <property type="match status" value="1"/>
</dbReference>
<keyword evidence="1 2" id="KW-0663">Pyridoxal phosphate</keyword>